<name>A0A220MPV9_9BACL</name>
<evidence type="ECO:0000256" key="8">
    <source>
        <dbReference type="ARBA" id="ARBA00022960"/>
    </source>
</evidence>
<dbReference type="NCBIfam" id="NF002378">
    <property type="entry name" value="PRK01372.1"/>
    <property type="match status" value="1"/>
</dbReference>
<dbReference type="Proteomes" id="UP000197781">
    <property type="component" value="Chromosome"/>
</dbReference>
<dbReference type="NCBIfam" id="TIGR01205">
    <property type="entry name" value="D_ala_D_alaTIGR"/>
    <property type="match status" value="1"/>
</dbReference>
<feature type="active site" evidence="13">
    <location>
        <position position="188"/>
    </location>
</feature>
<keyword evidence="9 12" id="KW-0573">Peptidoglycan synthesis</keyword>
<comment type="catalytic activity">
    <reaction evidence="12">
        <text>2 D-alanine + ATP = D-alanyl-D-alanine + ADP + phosphate + H(+)</text>
        <dbReference type="Rhea" id="RHEA:11224"/>
        <dbReference type="ChEBI" id="CHEBI:15378"/>
        <dbReference type="ChEBI" id="CHEBI:30616"/>
        <dbReference type="ChEBI" id="CHEBI:43474"/>
        <dbReference type="ChEBI" id="CHEBI:57416"/>
        <dbReference type="ChEBI" id="CHEBI:57822"/>
        <dbReference type="ChEBI" id="CHEBI:456216"/>
        <dbReference type="EC" id="6.3.2.4"/>
    </reaction>
</comment>
<sequence>MKKLTVAILFGGCSSEYEVSLKSTSSVLESLCLEKYEVILLGITREGQWLRYTGNIESIRNDSWHQSEKCVPAFLSPCRQVRGIVAQENGAMTVAKVDVVFPILHGKNGEDGTVQGLLELAGIPFVGCHTLSSAICMDKDIAHTLAESSGIKTPRSVTVYPNTDLATVQSATEPLGFPLYVKPAKAGSSIGITKAYSPSELVFGIENALQHDDKVVIEENIAGFEVGCAVLGNREVIVGEVDEIELLQGFFNYTEKYSLETAHIHVPARIDAELTHKIKQTATHLYQVFGCRGFARVDMFVTPDGDIVFNEVNTIPGFTSKSRYPSMLRAAGISYKELLDTLIMLALEED</sequence>
<dbReference type="InterPro" id="IPR000291">
    <property type="entry name" value="D-Ala_lig_Van_CS"/>
</dbReference>
<keyword evidence="11 12" id="KW-0961">Cell wall biogenesis/degradation</keyword>
<dbReference type="Pfam" id="PF01820">
    <property type="entry name" value="Dala_Dala_lig_N"/>
    <property type="match status" value="1"/>
</dbReference>
<dbReference type="InterPro" id="IPR011127">
    <property type="entry name" value="Dala_Dala_lig_N"/>
</dbReference>
<protein>
    <recommendedName>
        <fullName evidence="12">D-alanine--D-alanine ligase</fullName>
        <ecNumber evidence="12">6.3.2.4</ecNumber>
    </recommendedName>
    <alternativeName>
        <fullName evidence="12">D-Ala-D-Ala ligase</fullName>
    </alternativeName>
    <alternativeName>
        <fullName evidence="12">D-alanylalanine synthetase</fullName>
    </alternativeName>
</protein>
<dbReference type="GO" id="GO:0046872">
    <property type="term" value="F:metal ion binding"/>
    <property type="evidence" value="ECO:0007669"/>
    <property type="project" value="UniProtKB-KW"/>
</dbReference>
<dbReference type="SUPFAM" id="SSF56059">
    <property type="entry name" value="Glutathione synthetase ATP-binding domain-like"/>
    <property type="match status" value="1"/>
</dbReference>
<evidence type="ECO:0000256" key="11">
    <source>
        <dbReference type="ARBA" id="ARBA00023316"/>
    </source>
</evidence>
<organism evidence="17 18">
    <name type="scientific">Brevibacillus formosus</name>
    <dbReference type="NCBI Taxonomy" id="54913"/>
    <lineage>
        <taxon>Bacteria</taxon>
        <taxon>Bacillati</taxon>
        <taxon>Bacillota</taxon>
        <taxon>Bacilli</taxon>
        <taxon>Bacillales</taxon>
        <taxon>Paenibacillaceae</taxon>
        <taxon>Brevibacillus</taxon>
    </lineage>
</organism>
<dbReference type="KEGG" id="bfm:BP422_28590"/>
<feature type="active site" evidence="13">
    <location>
        <position position="16"/>
    </location>
</feature>
<dbReference type="PANTHER" id="PTHR23132">
    <property type="entry name" value="D-ALANINE--D-ALANINE LIGASE"/>
    <property type="match status" value="1"/>
</dbReference>
<feature type="binding site" evidence="14">
    <location>
        <position position="311"/>
    </location>
    <ligand>
        <name>Mg(2+)</name>
        <dbReference type="ChEBI" id="CHEBI:18420"/>
        <label>1</label>
    </ligand>
</feature>
<keyword evidence="12" id="KW-0963">Cytoplasm</keyword>
<gene>
    <name evidence="17" type="primary">vanB</name>
    <name evidence="12" type="synonym">ddl</name>
    <name evidence="17" type="ORF">BP422_28590</name>
</gene>
<feature type="binding site" evidence="14">
    <location>
        <position position="311"/>
    </location>
    <ligand>
        <name>Mg(2+)</name>
        <dbReference type="ChEBI" id="CHEBI:18420"/>
        <label>2</label>
    </ligand>
</feature>
<dbReference type="HAMAP" id="MF_00047">
    <property type="entry name" value="Dala_Dala_lig"/>
    <property type="match status" value="1"/>
</dbReference>
<evidence type="ECO:0000313" key="17">
    <source>
        <dbReference type="EMBL" id="ASJ57111.1"/>
    </source>
</evidence>
<proteinExistence type="inferred from homology"/>
<comment type="cofactor">
    <cofactor evidence="1">
        <name>Mn(2+)</name>
        <dbReference type="ChEBI" id="CHEBI:29035"/>
    </cofactor>
</comment>
<feature type="binding site" evidence="14">
    <location>
        <position position="313"/>
    </location>
    <ligand>
        <name>Mg(2+)</name>
        <dbReference type="ChEBI" id="CHEBI:18420"/>
        <label>2</label>
    </ligand>
</feature>
<dbReference type="InterPro" id="IPR016185">
    <property type="entry name" value="PreATP-grasp_dom_sf"/>
</dbReference>
<dbReference type="GO" id="GO:0071555">
    <property type="term" value="P:cell wall organization"/>
    <property type="evidence" value="ECO:0007669"/>
    <property type="project" value="UniProtKB-KW"/>
</dbReference>
<evidence type="ECO:0000256" key="2">
    <source>
        <dbReference type="ARBA" id="ARBA00010871"/>
    </source>
</evidence>
<dbReference type="Pfam" id="PF07478">
    <property type="entry name" value="Dala_Dala_lig_C"/>
    <property type="match status" value="1"/>
</dbReference>
<evidence type="ECO:0000256" key="9">
    <source>
        <dbReference type="ARBA" id="ARBA00022984"/>
    </source>
</evidence>
<evidence type="ECO:0000256" key="12">
    <source>
        <dbReference type="HAMAP-Rule" id="MF_00047"/>
    </source>
</evidence>
<evidence type="ECO:0000256" key="10">
    <source>
        <dbReference type="ARBA" id="ARBA00023211"/>
    </source>
</evidence>
<dbReference type="PIRSF" id="PIRSF039102">
    <property type="entry name" value="Ddl/VanB"/>
    <property type="match status" value="1"/>
</dbReference>
<dbReference type="PROSITE" id="PS50975">
    <property type="entry name" value="ATP_GRASP"/>
    <property type="match status" value="1"/>
</dbReference>
<reference evidence="17 18" key="1">
    <citation type="submission" date="2016-11" db="EMBL/GenBank/DDBJ databases">
        <authorList>
            <person name="Jaros S."/>
            <person name="Januszkiewicz K."/>
            <person name="Wedrychowicz H."/>
        </authorList>
    </citation>
    <scope>NUCLEOTIDE SEQUENCE [LARGE SCALE GENOMIC DNA]</scope>
    <source>
        <strain evidence="17 18">NF2</strain>
    </source>
</reference>
<feature type="domain" description="ATP-grasp" evidence="16">
    <location>
        <begin position="143"/>
        <end position="344"/>
    </location>
</feature>
<dbReference type="Gene3D" id="3.40.50.20">
    <property type="match status" value="1"/>
</dbReference>
<keyword evidence="5 15" id="KW-0547">Nucleotide-binding</keyword>
<comment type="similarity">
    <text evidence="2 12">Belongs to the D-alanine--D-alanine ligase family.</text>
</comment>
<evidence type="ECO:0000313" key="18">
    <source>
        <dbReference type="Proteomes" id="UP000197781"/>
    </source>
</evidence>
<evidence type="ECO:0000256" key="1">
    <source>
        <dbReference type="ARBA" id="ARBA00001936"/>
    </source>
</evidence>
<keyword evidence="6 15" id="KW-0067">ATP-binding</keyword>
<feature type="binding site" evidence="14">
    <location>
        <position position="298"/>
    </location>
    <ligand>
        <name>Mg(2+)</name>
        <dbReference type="ChEBI" id="CHEBI:18420"/>
        <label>1</label>
    </ligand>
</feature>
<dbReference type="InterPro" id="IPR011761">
    <property type="entry name" value="ATP-grasp"/>
</dbReference>
<dbReference type="InterPro" id="IPR013815">
    <property type="entry name" value="ATP_grasp_subdomain_1"/>
</dbReference>
<dbReference type="EMBL" id="CP018145">
    <property type="protein sequence ID" value="ASJ57111.1"/>
    <property type="molecule type" value="Genomic_DNA"/>
</dbReference>
<evidence type="ECO:0000259" key="16">
    <source>
        <dbReference type="PROSITE" id="PS50975"/>
    </source>
</evidence>
<dbReference type="GO" id="GO:0008716">
    <property type="term" value="F:D-alanine-D-alanine ligase activity"/>
    <property type="evidence" value="ECO:0007669"/>
    <property type="project" value="UniProtKB-UniRule"/>
</dbReference>
<dbReference type="GO" id="GO:0005829">
    <property type="term" value="C:cytosol"/>
    <property type="evidence" value="ECO:0007669"/>
    <property type="project" value="TreeGrafter"/>
</dbReference>
<dbReference type="GO" id="GO:0009252">
    <property type="term" value="P:peptidoglycan biosynthetic process"/>
    <property type="evidence" value="ECO:0007669"/>
    <property type="project" value="UniProtKB-UniRule"/>
</dbReference>
<dbReference type="GO" id="GO:0005524">
    <property type="term" value="F:ATP binding"/>
    <property type="evidence" value="ECO:0007669"/>
    <property type="project" value="UniProtKB-UniRule"/>
</dbReference>
<dbReference type="InterPro" id="IPR005905">
    <property type="entry name" value="D_ala_D_ala"/>
</dbReference>
<dbReference type="Gene3D" id="3.30.1490.20">
    <property type="entry name" value="ATP-grasp fold, A domain"/>
    <property type="match status" value="1"/>
</dbReference>
<dbReference type="Gene3D" id="3.30.470.20">
    <property type="entry name" value="ATP-grasp fold, B domain"/>
    <property type="match status" value="1"/>
</dbReference>
<accession>A0A220MPV9</accession>
<evidence type="ECO:0000256" key="15">
    <source>
        <dbReference type="PROSITE-ProRule" id="PRU00409"/>
    </source>
</evidence>
<evidence type="ECO:0000256" key="6">
    <source>
        <dbReference type="ARBA" id="ARBA00022840"/>
    </source>
</evidence>
<feature type="active site" evidence="13">
    <location>
        <position position="322"/>
    </location>
</feature>
<comment type="function">
    <text evidence="12">Cell wall formation.</text>
</comment>
<dbReference type="EC" id="6.3.2.4" evidence="12"/>
<dbReference type="NCBIfam" id="NF002528">
    <property type="entry name" value="PRK01966.1-4"/>
    <property type="match status" value="1"/>
</dbReference>
<dbReference type="GO" id="GO:0008360">
    <property type="term" value="P:regulation of cell shape"/>
    <property type="evidence" value="ECO:0007669"/>
    <property type="project" value="UniProtKB-KW"/>
</dbReference>
<evidence type="ECO:0000256" key="3">
    <source>
        <dbReference type="ARBA" id="ARBA00022598"/>
    </source>
</evidence>
<keyword evidence="10 14" id="KW-0464">Manganese</keyword>
<evidence type="ECO:0000256" key="4">
    <source>
        <dbReference type="ARBA" id="ARBA00022723"/>
    </source>
</evidence>
<keyword evidence="7 14" id="KW-0460">Magnesium</keyword>
<comment type="subcellular location">
    <subcellularLocation>
        <location evidence="12">Cytoplasm</location>
    </subcellularLocation>
</comment>
<dbReference type="RefSeq" id="WP_088910574.1">
    <property type="nucleotide sequence ID" value="NZ_CP018145.1"/>
</dbReference>
<dbReference type="SUPFAM" id="SSF52440">
    <property type="entry name" value="PreATP-grasp domain"/>
    <property type="match status" value="1"/>
</dbReference>
<dbReference type="PANTHER" id="PTHR23132:SF25">
    <property type="entry name" value="D-ALANINE--D-ALANINE LIGASE A"/>
    <property type="match status" value="1"/>
</dbReference>
<dbReference type="PROSITE" id="PS00844">
    <property type="entry name" value="DALA_DALA_LIGASE_2"/>
    <property type="match status" value="1"/>
</dbReference>
<dbReference type="InterPro" id="IPR011095">
    <property type="entry name" value="Dala_Dala_lig_C"/>
</dbReference>
<evidence type="ECO:0000256" key="14">
    <source>
        <dbReference type="PIRSR" id="PIRSR039102-3"/>
    </source>
</evidence>
<keyword evidence="3 12" id="KW-0436">Ligase</keyword>
<keyword evidence="4 14" id="KW-0479">Metal-binding</keyword>
<evidence type="ECO:0000256" key="13">
    <source>
        <dbReference type="PIRSR" id="PIRSR039102-1"/>
    </source>
</evidence>
<dbReference type="FunFam" id="3.30.470.20:FF:000008">
    <property type="entry name" value="D-alanine--D-alanine ligase"/>
    <property type="match status" value="1"/>
</dbReference>
<dbReference type="PROSITE" id="PS00843">
    <property type="entry name" value="DALA_DALA_LIGASE_1"/>
    <property type="match status" value="1"/>
</dbReference>
<keyword evidence="8 12" id="KW-0133">Cell shape</keyword>
<dbReference type="UniPathway" id="UPA00219"/>
<evidence type="ECO:0000256" key="5">
    <source>
        <dbReference type="ARBA" id="ARBA00022741"/>
    </source>
</evidence>
<dbReference type="NCBIfam" id="NF000091">
    <property type="entry name" value="D_ala_D_ser_VanG"/>
    <property type="match status" value="1"/>
</dbReference>
<dbReference type="AlphaFoldDB" id="A0A220MPV9"/>
<evidence type="ECO:0000256" key="7">
    <source>
        <dbReference type="ARBA" id="ARBA00022842"/>
    </source>
</evidence>
<comment type="cofactor">
    <cofactor evidence="14">
        <name>Mg(2+)</name>
        <dbReference type="ChEBI" id="CHEBI:18420"/>
    </cofactor>
    <cofactor evidence="14">
        <name>Mn(2+)</name>
        <dbReference type="ChEBI" id="CHEBI:29035"/>
    </cofactor>
    <text evidence="14">Binds 2 magnesium or manganese ions per subunit.</text>
</comment>
<comment type="pathway">
    <text evidence="12">Cell wall biogenesis; peptidoglycan biosynthesis.</text>
</comment>